<dbReference type="AlphaFoldDB" id="A0A3N4Q503"/>
<gene>
    <name evidence="2" type="ORF">EGT74_03200</name>
</gene>
<dbReference type="PROSITE" id="PS51257">
    <property type="entry name" value="PROKAR_LIPOPROTEIN"/>
    <property type="match status" value="1"/>
</dbReference>
<dbReference type="EMBL" id="RPDH01000001">
    <property type="protein sequence ID" value="RPE12571.1"/>
    <property type="molecule type" value="Genomic_DNA"/>
</dbReference>
<dbReference type="SUPFAM" id="SSF48452">
    <property type="entry name" value="TPR-like"/>
    <property type="match status" value="1"/>
</dbReference>
<sequence>MKNRKFLTYITGGLFCTMVLATGCTKDFETLNTPPTSVTDIDAGLLLSKVQKDAAFAEGNERANIEFGSWIQHWAGGQVAPVSRYIQQPTDGVWAAHYALLRNLMQIRTQSLKGLETMPAGRSKLAIAAILEASVWQRLTDLFGDVPLSETSESATNVNSKPAFDTQEAIYTRLIAMLDNAMAQLNATDASYGNADFYFKGDVAKWKRYANSLKLRMGLRLRYVAPQLAEKTVREAMAQPLLTGNADNAAVPTFNNAQTTNAHPILQQFIGGSSDLRYLADAFVRTLKTKNDPRLPMIAAPTVNSVKAGAPDYRGMGVALTDAQLLTIIKDDYSTAATTTYFNRTLATPIPCYVFTYAEVCFFKAEAALLGWGAAAGDAQTFYQDGIKAAMALPPYNITTIPPAYIAAEFSLAGLSAEQQLEKIMTQKWIVLFGRDYEAFTEWRRTGYPVLTPGGNQGSTAGTIPRRAVYSSLEALLNADNYNAAVQRLTKGDNYTSKVWWDKKP</sequence>
<evidence type="ECO:0000313" key="2">
    <source>
        <dbReference type="EMBL" id="RPE12571.1"/>
    </source>
</evidence>
<comment type="caution">
    <text evidence="2">The sequence shown here is derived from an EMBL/GenBank/DDBJ whole genome shotgun (WGS) entry which is preliminary data.</text>
</comment>
<dbReference type="InterPro" id="IPR011990">
    <property type="entry name" value="TPR-like_helical_dom_sf"/>
</dbReference>
<name>A0A3N4Q503_9BACT</name>
<keyword evidence="1" id="KW-0732">Signal</keyword>
<evidence type="ECO:0000313" key="3">
    <source>
        <dbReference type="Proteomes" id="UP000278351"/>
    </source>
</evidence>
<dbReference type="Gene3D" id="1.25.40.390">
    <property type="match status" value="1"/>
</dbReference>
<proteinExistence type="predicted"/>
<dbReference type="OrthoDB" id="9766256at2"/>
<organism evidence="2 3">
    <name type="scientific">Chitinophaga lutea</name>
    <dbReference type="NCBI Taxonomy" id="2488634"/>
    <lineage>
        <taxon>Bacteria</taxon>
        <taxon>Pseudomonadati</taxon>
        <taxon>Bacteroidota</taxon>
        <taxon>Chitinophagia</taxon>
        <taxon>Chitinophagales</taxon>
        <taxon>Chitinophagaceae</taxon>
        <taxon>Chitinophaga</taxon>
    </lineage>
</organism>
<keyword evidence="2" id="KW-0449">Lipoprotein</keyword>
<reference evidence="2 3" key="1">
    <citation type="submission" date="2018-11" db="EMBL/GenBank/DDBJ databases">
        <title>Chitinophaga lutea sp.nov., isolate from arsenic contaminated soil.</title>
        <authorList>
            <person name="Zong Y."/>
        </authorList>
    </citation>
    <scope>NUCLEOTIDE SEQUENCE [LARGE SCALE GENOMIC DNA]</scope>
    <source>
        <strain evidence="2 3">ZY74</strain>
    </source>
</reference>
<dbReference type="RefSeq" id="WP_123845083.1">
    <property type="nucleotide sequence ID" value="NZ_RPDH01000001.1"/>
</dbReference>
<keyword evidence="3" id="KW-1185">Reference proteome</keyword>
<dbReference type="Pfam" id="PF12771">
    <property type="entry name" value="SusD-like_2"/>
    <property type="match status" value="1"/>
</dbReference>
<dbReference type="Proteomes" id="UP000278351">
    <property type="component" value="Unassembled WGS sequence"/>
</dbReference>
<accession>A0A3N4Q503</accession>
<dbReference type="InterPro" id="IPR041662">
    <property type="entry name" value="SusD-like_2"/>
</dbReference>
<feature type="chain" id="PRO_5018226004" evidence="1">
    <location>
        <begin position="22"/>
        <end position="505"/>
    </location>
</feature>
<protein>
    <submittedName>
        <fullName evidence="2">SusD/RagB family nutrient-binding outer membrane lipoprotein</fullName>
    </submittedName>
</protein>
<feature type="signal peptide" evidence="1">
    <location>
        <begin position="1"/>
        <end position="21"/>
    </location>
</feature>
<evidence type="ECO:0000256" key="1">
    <source>
        <dbReference type="SAM" id="SignalP"/>
    </source>
</evidence>